<accession>A0ABT0HCM5</accession>
<dbReference type="InterPro" id="IPR005794">
    <property type="entry name" value="Fmt"/>
</dbReference>
<dbReference type="InterPro" id="IPR002376">
    <property type="entry name" value="Formyl_transf_N"/>
</dbReference>
<dbReference type="InterPro" id="IPR011034">
    <property type="entry name" value="Formyl_transferase-like_C_sf"/>
</dbReference>
<comment type="catalytic activity">
    <reaction evidence="5">
        <text>L-methionyl-tRNA(fMet) + (6R)-10-formyltetrahydrofolate = N-formyl-L-methionyl-tRNA(fMet) + (6S)-5,6,7,8-tetrahydrofolate + H(+)</text>
        <dbReference type="Rhea" id="RHEA:24380"/>
        <dbReference type="Rhea" id="RHEA-COMP:9952"/>
        <dbReference type="Rhea" id="RHEA-COMP:9953"/>
        <dbReference type="ChEBI" id="CHEBI:15378"/>
        <dbReference type="ChEBI" id="CHEBI:57453"/>
        <dbReference type="ChEBI" id="CHEBI:78530"/>
        <dbReference type="ChEBI" id="CHEBI:78844"/>
        <dbReference type="ChEBI" id="CHEBI:195366"/>
        <dbReference type="EC" id="2.1.2.9"/>
    </reaction>
</comment>
<keyword evidence="3 5" id="KW-0808">Transferase</keyword>
<name>A0ABT0HCM5_9FLAO</name>
<dbReference type="InterPro" id="IPR036477">
    <property type="entry name" value="Formyl_transf_N_sf"/>
</dbReference>
<dbReference type="Gene3D" id="3.40.50.12230">
    <property type="match status" value="1"/>
</dbReference>
<dbReference type="NCBIfam" id="TIGR00460">
    <property type="entry name" value="fmt"/>
    <property type="match status" value="1"/>
</dbReference>
<dbReference type="Proteomes" id="UP001203687">
    <property type="component" value="Unassembled WGS sequence"/>
</dbReference>
<dbReference type="InterPro" id="IPR044135">
    <property type="entry name" value="Met-tRNA-FMT_C"/>
</dbReference>
<organism evidence="8 9">
    <name type="scientific">Psychroserpens algicola</name>
    <dbReference type="NCBI Taxonomy" id="1719034"/>
    <lineage>
        <taxon>Bacteria</taxon>
        <taxon>Pseudomonadati</taxon>
        <taxon>Bacteroidota</taxon>
        <taxon>Flavobacteriia</taxon>
        <taxon>Flavobacteriales</taxon>
        <taxon>Flavobacteriaceae</taxon>
        <taxon>Psychroserpens</taxon>
    </lineage>
</organism>
<gene>
    <name evidence="5 8" type="primary">fmt</name>
    <name evidence="8" type="ORF">MUY34_15875</name>
</gene>
<proteinExistence type="inferred from homology"/>
<evidence type="ECO:0000313" key="9">
    <source>
        <dbReference type="Proteomes" id="UP001203687"/>
    </source>
</evidence>
<reference evidence="8" key="1">
    <citation type="submission" date="2022-04" db="EMBL/GenBank/DDBJ databases">
        <authorList>
            <person name="Ren T."/>
        </authorList>
    </citation>
    <scope>NUCLEOTIDE SEQUENCE</scope>
    <source>
        <strain evidence="8">F63249</strain>
    </source>
</reference>
<dbReference type="PANTHER" id="PTHR11138:SF5">
    <property type="entry name" value="METHIONYL-TRNA FORMYLTRANSFERASE, MITOCHONDRIAL"/>
    <property type="match status" value="1"/>
</dbReference>
<dbReference type="PANTHER" id="PTHR11138">
    <property type="entry name" value="METHIONYL-TRNA FORMYLTRANSFERASE"/>
    <property type="match status" value="1"/>
</dbReference>
<evidence type="ECO:0000256" key="1">
    <source>
        <dbReference type="ARBA" id="ARBA00010699"/>
    </source>
</evidence>
<dbReference type="Pfam" id="PF02911">
    <property type="entry name" value="Formyl_trans_C"/>
    <property type="match status" value="1"/>
</dbReference>
<dbReference type="Pfam" id="PF00551">
    <property type="entry name" value="Formyl_trans_N"/>
    <property type="match status" value="1"/>
</dbReference>
<evidence type="ECO:0000256" key="4">
    <source>
        <dbReference type="ARBA" id="ARBA00022917"/>
    </source>
</evidence>
<keyword evidence="9" id="KW-1185">Reference proteome</keyword>
<feature type="binding site" evidence="5">
    <location>
        <begin position="113"/>
        <end position="116"/>
    </location>
    <ligand>
        <name>(6S)-5,6,7,8-tetrahydrofolate</name>
        <dbReference type="ChEBI" id="CHEBI:57453"/>
    </ligand>
</feature>
<keyword evidence="4 5" id="KW-0648">Protein biosynthesis</keyword>
<dbReference type="CDD" id="cd08646">
    <property type="entry name" value="FMT_core_Met-tRNA-FMT_N"/>
    <property type="match status" value="1"/>
</dbReference>
<dbReference type="HAMAP" id="MF_00182">
    <property type="entry name" value="Formyl_trans"/>
    <property type="match status" value="1"/>
</dbReference>
<evidence type="ECO:0000256" key="5">
    <source>
        <dbReference type="HAMAP-Rule" id="MF_00182"/>
    </source>
</evidence>
<evidence type="ECO:0000256" key="2">
    <source>
        <dbReference type="ARBA" id="ARBA00012261"/>
    </source>
</evidence>
<dbReference type="SUPFAM" id="SSF53328">
    <property type="entry name" value="Formyltransferase"/>
    <property type="match status" value="1"/>
</dbReference>
<protein>
    <recommendedName>
        <fullName evidence="2 5">Methionyl-tRNA formyltransferase</fullName>
        <ecNumber evidence="2 5">2.1.2.9</ecNumber>
    </recommendedName>
</protein>
<dbReference type="RefSeq" id="WP_248413840.1">
    <property type="nucleotide sequence ID" value="NZ_JALPQF010000020.1"/>
</dbReference>
<dbReference type="InterPro" id="IPR005793">
    <property type="entry name" value="Formyl_trans_C"/>
</dbReference>
<evidence type="ECO:0000259" key="7">
    <source>
        <dbReference type="Pfam" id="PF02911"/>
    </source>
</evidence>
<dbReference type="CDD" id="cd08704">
    <property type="entry name" value="Met_tRNA_FMT_C"/>
    <property type="match status" value="1"/>
</dbReference>
<feature type="domain" description="Formyl transferase C-terminal" evidence="7">
    <location>
        <begin position="208"/>
        <end position="308"/>
    </location>
</feature>
<comment type="caution">
    <text evidence="8">The sequence shown here is derived from an EMBL/GenBank/DDBJ whole genome shotgun (WGS) entry which is preliminary data.</text>
</comment>
<comment type="similarity">
    <text evidence="1 5">Belongs to the Fmt family.</text>
</comment>
<dbReference type="InterPro" id="IPR041711">
    <property type="entry name" value="Met-tRNA-FMT_N"/>
</dbReference>
<evidence type="ECO:0000256" key="3">
    <source>
        <dbReference type="ARBA" id="ARBA00022679"/>
    </source>
</evidence>
<feature type="domain" description="Formyl transferase N-terminal" evidence="6">
    <location>
        <begin position="7"/>
        <end position="182"/>
    </location>
</feature>
<evidence type="ECO:0000259" key="6">
    <source>
        <dbReference type="Pfam" id="PF00551"/>
    </source>
</evidence>
<dbReference type="GO" id="GO:0004479">
    <property type="term" value="F:methionyl-tRNA formyltransferase activity"/>
    <property type="evidence" value="ECO:0007669"/>
    <property type="project" value="UniProtKB-EC"/>
</dbReference>
<dbReference type="EMBL" id="JALPQF010000020">
    <property type="protein sequence ID" value="MCK8482113.1"/>
    <property type="molecule type" value="Genomic_DNA"/>
</dbReference>
<dbReference type="EC" id="2.1.2.9" evidence="2 5"/>
<sequence>MKRDKLKIIFMGTPDFAVATLKTLVENNYDVVGVITAPDKPAGRGRQLNESAVKKYAVKEGLTVLQPTNLKNEAFITELKSLGANLQIVVAFRMLPKVVWDMPKYGTFNLHASLLPNYRGAAPIHWAIINGETKTGVTTFFIDEKIDTGAMILQEEIPIENDETVGALHDKLMHIGSDLVLKTVHLIQEGDIETTIQPKTEHLKTAYKLHKDNCKIDWSLDLDTIYNKIRGLNPFPAAWCQLINGEDTLNIKIYKVEKEMVSHDLDSGTLLVSKKELKVAVRGGYIIIKEIKLPGKRKMDVQSLLNGYDFNKNAKML</sequence>
<comment type="function">
    <text evidence="5">Attaches a formyl group to the free amino group of methionyl-tRNA(fMet). The formyl group appears to play a dual role in the initiator identity of N-formylmethionyl-tRNA by promoting its recognition by IF2 and preventing the misappropriation of this tRNA by the elongation apparatus.</text>
</comment>
<evidence type="ECO:0000313" key="8">
    <source>
        <dbReference type="EMBL" id="MCK8482113.1"/>
    </source>
</evidence>
<dbReference type="SUPFAM" id="SSF50486">
    <property type="entry name" value="FMT C-terminal domain-like"/>
    <property type="match status" value="1"/>
</dbReference>